<evidence type="ECO:0000259" key="4">
    <source>
        <dbReference type="Pfam" id="PF25564"/>
    </source>
</evidence>
<dbReference type="RefSeq" id="WP_230774281.1">
    <property type="nucleotide sequence ID" value="NZ_JAJNCT010000009.1"/>
</dbReference>
<organism evidence="5 6">
    <name type="scientific">Comamonas koreensis</name>
    <dbReference type="NCBI Taxonomy" id="160825"/>
    <lineage>
        <taxon>Bacteria</taxon>
        <taxon>Pseudomonadati</taxon>
        <taxon>Pseudomonadota</taxon>
        <taxon>Betaproteobacteria</taxon>
        <taxon>Burkholderiales</taxon>
        <taxon>Comamonadaceae</taxon>
        <taxon>Comamonas</taxon>
    </lineage>
</organism>
<feature type="signal peptide" evidence="2">
    <location>
        <begin position="1"/>
        <end position="21"/>
    </location>
</feature>
<feature type="domain" description="IPTL-CTERM protein sorting" evidence="3">
    <location>
        <begin position="516"/>
        <end position="543"/>
    </location>
</feature>
<sequence>MSKFHRALALLPLLVSAGAYSQTTTLYAQNFNSPATTSCTAWGGAGSESSLSSDYNGSGQVGSATFMQVGTADRVCWNVALNTDPEGTATPYSGGFARNGATVESWGIAFDPQGKPFINGQLDLAHVTPGNLNGIAVPTNYPGTASSIQMGLRFFRIPSGSTFSLAPGAVTPIGSPANPANVVISGVTQTPLPESGLVNVTKDATYSRYAADWTTHQFSVDTSSFSAGDRVAIVGTVIDDLTYIVFDNLVITSDDIPAMPPSITKSFGAPQINLGQSTTLTINVTGNGISPINGLTITDNLPTPVVMGTGGVISNTCGGTPVAGLGSNQIQLTNGVLPAVGCQLQLEVQWPSAAAAQCSGSPVTNTIVDGTDFTVGSTITAGVNAQATLACPAPPVPPEVSVSCVPNAIVDAPGQISTCAITASASQSADLTVNLQPPVTNTRYTSTCQNTIVIPAGSTSANCTITATANTASGDGDVTANLSISAPSNPNDYTIGVSPAQVVIQNDDEFIGTTPQAVPTIGEWALILVSAIVALLGMSRFRRREI</sequence>
<keyword evidence="1" id="KW-0812">Transmembrane</keyword>
<proteinExistence type="predicted"/>
<keyword evidence="1" id="KW-1133">Transmembrane helix</keyword>
<keyword evidence="1" id="KW-0472">Membrane</keyword>
<accession>A0AAW4XWP5</accession>
<feature type="transmembrane region" description="Helical" evidence="1">
    <location>
        <begin position="524"/>
        <end position="541"/>
    </location>
</feature>
<feature type="domain" description="DUF7933" evidence="4">
    <location>
        <begin position="261"/>
        <end position="350"/>
    </location>
</feature>
<dbReference type="InterPro" id="IPR026442">
    <property type="entry name" value="IPTL_CTERM"/>
</dbReference>
<dbReference type="InterPro" id="IPR057693">
    <property type="entry name" value="DUF7933"/>
</dbReference>
<dbReference type="Proteomes" id="UP001199260">
    <property type="component" value="Unassembled WGS sequence"/>
</dbReference>
<comment type="caution">
    <text evidence="5">The sequence shown here is derived from an EMBL/GenBank/DDBJ whole genome shotgun (WGS) entry which is preliminary data.</text>
</comment>
<dbReference type="AlphaFoldDB" id="A0AAW4XWP5"/>
<dbReference type="NCBIfam" id="TIGR04174">
    <property type="entry name" value="IPTL_CTERM"/>
    <property type="match status" value="1"/>
</dbReference>
<gene>
    <name evidence="5" type="ORF">LPW39_10450</name>
</gene>
<dbReference type="Pfam" id="PF25564">
    <property type="entry name" value="DUF7933"/>
    <property type="match status" value="1"/>
</dbReference>
<name>A0AAW4XWP5_9BURK</name>
<evidence type="ECO:0000256" key="1">
    <source>
        <dbReference type="SAM" id="Phobius"/>
    </source>
</evidence>
<evidence type="ECO:0000313" key="5">
    <source>
        <dbReference type="EMBL" id="MCD2165555.1"/>
    </source>
</evidence>
<dbReference type="SUPFAM" id="SSF141072">
    <property type="entry name" value="CalX-like"/>
    <property type="match status" value="1"/>
</dbReference>
<feature type="chain" id="PRO_5043823296" evidence="2">
    <location>
        <begin position="22"/>
        <end position="546"/>
    </location>
</feature>
<keyword evidence="2" id="KW-0732">Signal</keyword>
<reference evidence="5 6" key="1">
    <citation type="submission" date="2021-11" db="EMBL/GenBank/DDBJ databases">
        <title>Genome sequence.</title>
        <authorList>
            <person name="Sun Q."/>
        </authorList>
    </citation>
    <scope>NUCLEOTIDE SEQUENCE [LARGE SCALE GENOMIC DNA]</scope>
    <source>
        <strain evidence="5 6">KCTC 12005</strain>
    </source>
</reference>
<evidence type="ECO:0000256" key="2">
    <source>
        <dbReference type="SAM" id="SignalP"/>
    </source>
</evidence>
<dbReference type="EMBL" id="JAJNCT010000009">
    <property type="protein sequence ID" value="MCD2165555.1"/>
    <property type="molecule type" value="Genomic_DNA"/>
</dbReference>
<protein>
    <submittedName>
        <fullName evidence="5">IPTL-CTERM sorting domain-containing protein</fullName>
    </submittedName>
</protein>
<keyword evidence="6" id="KW-1185">Reference proteome</keyword>
<dbReference type="Pfam" id="PF18203">
    <property type="entry name" value="IPTL-CTERM"/>
    <property type="match status" value="1"/>
</dbReference>
<evidence type="ECO:0000259" key="3">
    <source>
        <dbReference type="Pfam" id="PF18203"/>
    </source>
</evidence>
<evidence type="ECO:0000313" key="6">
    <source>
        <dbReference type="Proteomes" id="UP001199260"/>
    </source>
</evidence>
<dbReference type="InterPro" id="IPR038081">
    <property type="entry name" value="CalX-like_sf"/>
</dbReference>